<keyword evidence="3" id="KW-0328">Glycosyltransferase</keyword>
<feature type="transmembrane region" description="Helical" evidence="8">
    <location>
        <begin position="93"/>
        <end position="115"/>
    </location>
</feature>
<organism evidence="10 11">
    <name type="scientific">Candidatus Gottesmanbacteria bacterium GW2011_GWB1_43_11</name>
    <dbReference type="NCBI Taxonomy" id="1618446"/>
    <lineage>
        <taxon>Bacteria</taxon>
        <taxon>Candidatus Gottesmaniibacteriota</taxon>
    </lineage>
</organism>
<evidence type="ECO:0000256" key="5">
    <source>
        <dbReference type="ARBA" id="ARBA00022692"/>
    </source>
</evidence>
<feature type="transmembrane region" description="Helical" evidence="8">
    <location>
        <begin position="152"/>
        <end position="170"/>
    </location>
</feature>
<keyword evidence="6 8" id="KW-1133">Transmembrane helix</keyword>
<evidence type="ECO:0000256" key="2">
    <source>
        <dbReference type="ARBA" id="ARBA00022475"/>
    </source>
</evidence>
<keyword evidence="4 10" id="KW-0808">Transferase</keyword>
<feature type="transmembrane region" description="Helical" evidence="8">
    <location>
        <begin position="12"/>
        <end position="32"/>
    </location>
</feature>
<feature type="transmembrane region" description="Helical" evidence="8">
    <location>
        <begin position="400"/>
        <end position="419"/>
    </location>
</feature>
<proteinExistence type="predicted"/>
<dbReference type="InterPro" id="IPR050297">
    <property type="entry name" value="LipidA_mod_glycosyltrf_83"/>
</dbReference>
<feature type="transmembrane region" description="Helical" evidence="8">
    <location>
        <begin position="219"/>
        <end position="246"/>
    </location>
</feature>
<dbReference type="Pfam" id="PF13231">
    <property type="entry name" value="PMT_2"/>
    <property type="match status" value="1"/>
</dbReference>
<accession>A0A0G1CI17</accession>
<feature type="transmembrane region" description="Helical" evidence="8">
    <location>
        <begin position="127"/>
        <end position="146"/>
    </location>
</feature>
<evidence type="ECO:0000256" key="3">
    <source>
        <dbReference type="ARBA" id="ARBA00022676"/>
    </source>
</evidence>
<dbReference type="PANTHER" id="PTHR33908:SF11">
    <property type="entry name" value="MEMBRANE PROTEIN"/>
    <property type="match status" value="1"/>
</dbReference>
<dbReference type="Proteomes" id="UP000034050">
    <property type="component" value="Unassembled WGS sequence"/>
</dbReference>
<name>A0A0G1CI17_9BACT</name>
<keyword evidence="7 8" id="KW-0472">Membrane</keyword>
<dbReference type="GO" id="GO:0005886">
    <property type="term" value="C:plasma membrane"/>
    <property type="evidence" value="ECO:0007669"/>
    <property type="project" value="UniProtKB-SubCell"/>
</dbReference>
<feature type="transmembrane region" description="Helical" evidence="8">
    <location>
        <begin position="376"/>
        <end position="394"/>
    </location>
</feature>
<evidence type="ECO:0000256" key="7">
    <source>
        <dbReference type="ARBA" id="ARBA00023136"/>
    </source>
</evidence>
<evidence type="ECO:0000256" key="6">
    <source>
        <dbReference type="ARBA" id="ARBA00022989"/>
    </source>
</evidence>
<dbReference type="AlphaFoldDB" id="A0A0G1CI17"/>
<keyword evidence="5 8" id="KW-0812">Transmembrane</keyword>
<feature type="transmembrane region" description="Helical" evidence="8">
    <location>
        <begin position="182"/>
        <end position="199"/>
    </location>
</feature>
<evidence type="ECO:0000313" key="11">
    <source>
        <dbReference type="Proteomes" id="UP000034050"/>
    </source>
</evidence>
<dbReference type="EMBL" id="LCFD01000021">
    <property type="protein sequence ID" value="KKS85099.1"/>
    <property type="molecule type" value="Genomic_DNA"/>
</dbReference>
<keyword evidence="2" id="KW-1003">Cell membrane</keyword>
<dbReference type="InterPro" id="IPR038731">
    <property type="entry name" value="RgtA/B/C-like"/>
</dbReference>
<reference evidence="10 11" key="1">
    <citation type="journal article" date="2015" name="Nature">
        <title>rRNA introns, odd ribosomes, and small enigmatic genomes across a large radiation of phyla.</title>
        <authorList>
            <person name="Brown C.T."/>
            <person name="Hug L.A."/>
            <person name="Thomas B.C."/>
            <person name="Sharon I."/>
            <person name="Castelle C.J."/>
            <person name="Singh A."/>
            <person name="Wilkins M.J."/>
            <person name="Williams K.H."/>
            <person name="Banfield J.F."/>
        </authorList>
    </citation>
    <scope>NUCLEOTIDE SEQUENCE [LARGE SCALE GENOMIC DNA]</scope>
</reference>
<sequence length="441" mass="50863">MKDFRLKNQVTANKYAQYFLLIFLFIVSLTVLEPKRTTNLYYFDEVSWICNSRVWGELTQSRWNSGVWTEDTVQRLNPQFAKYLLGIWIYPKYGSAGFTAFGCPGWGGLMFISGLEALNQTQKDILFWARMPAMWAGISSLILIYFIGRRLFNSTIGFFTALLTLFNPLFQQSTNRAMPDSLLLLLMLFCVLLMTQQLSREQNIFTTFQPLTAGLWGVLFGMAISTKTYGILTFFLFLVLSVLFNLKLLLKPKWKYKAIYTRIVGNFLATTGVMVGIVYALNPVFWASFSAFTHWFSDWQLFQVGLQKYSISINQNIALLTPVERFIDIWNAFILPGQWNTILLLPLISAIVFLIGLFCLCLFMAQEKRSKQSTSFLLVWFGVLFSSFLLYIPFKFERYYLPLVPVITMITAVGIYKIGQSCAKQLQFFPFAKTPKSRSHK</sequence>
<dbReference type="PANTHER" id="PTHR33908">
    <property type="entry name" value="MANNOSYLTRANSFERASE YKCB-RELATED"/>
    <property type="match status" value="1"/>
</dbReference>
<gene>
    <name evidence="10" type="ORF">UV61_C0021G0015</name>
</gene>
<evidence type="ECO:0000259" key="9">
    <source>
        <dbReference type="Pfam" id="PF13231"/>
    </source>
</evidence>
<comment type="subcellular location">
    <subcellularLocation>
        <location evidence="1">Cell membrane</location>
        <topology evidence="1">Multi-pass membrane protein</topology>
    </subcellularLocation>
</comment>
<feature type="domain" description="Glycosyltransferase RgtA/B/C/D-like" evidence="9">
    <location>
        <begin position="129"/>
        <end position="259"/>
    </location>
</feature>
<feature type="transmembrane region" description="Helical" evidence="8">
    <location>
        <begin position="342"/>
        <end position="364"/>
    </location>
</feature>
<feature type="transmembrane region" description="Helical" evidence="8">
    <location>
        <begin position="267"/>
        <end position="289"/>
    </location>
</feature>
<comment type="caution">
    <text evidence="10">The sequence shown here is derived from an EMBL/GenBank/DDBJ whole genome shotgun (WGS) entry which is preliminary data.</text>
</comment>
<dbReference type="GO" id="GO:0009103">
    <property type="term" value="P:lipopolysaccharide biosynthetic process"/>
    <property type="evidence" value="ECO:0007669"/>
    <property type="project" value="UniProtKB-ARBA"/>
</dbReference>
<protein>
    <submittedName>
        <fullName evidence="10">Glycosyl transferase family 39</fullName>
    </submittedName>
</protein>
<evidence type="ECO:0000256" key="1">
    <source>
        <dbReference type="ARBA" id="ARBA00004651"/>
    </source>
</evidence>
<evidence type="ECO:0000256" key="8">
    <source>
        <dbReference type="SAM" id="Phobius"/>
    </source>
</evidence>
<evidence type="ECO:0000256" key="4">
    <source>
        <dbReference type="ARBA" id="ARBA00022679"/>
    </source>
</evidence>
<dbReference type="STRING" id="1618446.UV61_C0021G0015"/>
<dbReference type="GO" id="GO:0016763">
    <property type="term" value="F:pentosyltransferase activity"/>
    <property type="evidence" value="ECO:0007669"/>
    <property type="project" value="TreeGrafter"/>
</dbReference>
<evidence type="ECO:0000313" key="10">
    <source>
        <dbReference type="EMBL" id="KKS85099.1"/>
    </source>
</evidence>